<gene>
    <name evidence="1" type="ORF">OVA965_LOCUS15202</name>
    <name evidence="2" type="ORF">TMI583_LOCUS15207</name>
</gene>
<dbReference type="EMBL" id="CAJNOK010006781">
    <property type="protein sequence ID" value="CAF1014292.1"/>
    <property type="molecule type" value="Genomic_DNA"/>
</dbReference>
<organism evidence="1 3">
    <name type="scientific">Didymodactylos carnosus</name>
    <dbReference type="NCBI Taxonomy" id="1234261"/>
    <lineage>
        <taxon>Eukaryota</taxon>
        <taxon>Metazoa</taxon>
        <taxon>Spiralia</taxon>
        <taxon>Gnathifera</taxon>
        <taxon>Rotifera</taxon>
        <taxon>Eurotatoria</taxon>
        <taxon>Bdelloidea</taxon>
        <taxon>Philodinida</taxon>
        <taxon>Philodinidae</taxon>
        <taxon>Didymodactylos</taxon>
    </lineage>
</organism>
<comment type="caution">
    <text evidence="1">The sequence shown here is derived from an EMBL/GenBank/DDBJ whole genome shotgun (WGS) entry which is preliminary data.</text>
</comment>
<protein>
    <submittedName>
        <fullName evidence="1">Uncharacterized protein</fullName>
    </submittedName>
</protein>
<sequence>RMETKDNSNVQENSNSTNYHIDFTHSSALLQDNQTRFTTVEQSPYEEVAAYVSNTDDSSLPCSTFRSWTIGILFVVIKQCSTIEIIPNGRPINVRKNHRSTFDEWHPPGFSEATLPSQATNRKM</sequence>
<proteinExistence type="predicted"/>
<feature type="non-terminal residue" evidence="1">
    <location>
        <position position="1"/>
    </location>
</feature>
<evidence type="ECO:0000313" key="2">
    <source>
        <dbReference type="EMBL" id="CAF3783285.1"/>
    </source>
</evidence>
<accession>A0A8S2DYC3</accession>
<reference evidence="1" key="1">
    <citation type="submission" date="2021-02" db="EMBL/GenBank/DDBJ databases">
        <authorList>
            <person name="Nowell W R."/>
        </authorList>
    </citation>
    <scope>NUCLEOTIDE SEQUENCE</scope>
</reference>
<evidence type="ECO:0000313" key="3">
    <source>
        <dbReference type="Proteomes" id="UP000677228"/>
    </source>
</evidence>
<evidence type="ECO:0000313" key="1">
    <source>
        <dbReference type="EMBL" id="CAF1014292.1"/>
    </source>
</evidence>
<dbReference type="Proteomes" id="UP000682733">
    <property type="component" value="Unassembled WGS sequence"/>
</dbReference>
<dbReference type="EMBL" id="CAJOBA010006789">
    <property type="protein sequence ID" value="CAF3783285.1"/>
    <property type="molecule type" value="Genomic_DNA"/>
</dbReference>
<name>A0A8S2DYC3_9BILA</name>
<dbReference type="AlphaFoldDB" id="A0A8S2DYC3"/>
<dbReference type="Proteomes" id="UP000677228">
    <property type="component" value="Unassembled WGS sequence"/>
</dbReference>